<organism evidence="1 2">
    <name type="scientific">Winogradskyella marincola</name>
    <dbReference type="NCBI Taxonomy" id="3037795"/>
    <lineage>
        <taxon>Bacteria</taxon>
        <taxon>Pseudomonadati</taxon>
        <taxon>Bacteroidota</taxon>
        <taxon>Flavobacteriia</taxon>
        <taxon>Flavobacteriales</taxon>
        <taxon>Flavobacteriaceae</taxon>
        <taxon>Winogradskyella</taxon>
    </lineage>
</organism>
<dbReference type="Pfam" id="PF12977">
    <property type="entry name" value="DUF3861"/>
    <property type="match status" value="1"/>
</dbReference>
<dbReference type="InterPro" id="IPR038194">
    <property type="entry name" value="DUF3861_sf"/>
</dbReference>
<reference evidence="1 2" key="1">
    <citation type="submission" date="2023-03" db="EMBL/GenBank/DDBJ databases">
        <title>Strain YYF002 represents a novel species in the genus Winogradskyella isolated from seawater.</title>
        <authorList>
            <person name="Fu Z.-Y."/>
        </authorList>
    </citation>
    <scope>NUCLEOTIDE SEQUENCE [LARGE SCALE GENOMIC DNA]</scope>
    <source>
        <strain evidence="1 2">YYF002</strain>
    </source>
</reference>
<evidence type="ECO:0000313" key="2">
    <source>
        <dbReference type="Proteomes" id="UP001529085"/>
    </source>
</evidence>
<protein>
    <submittedName>
        <fullName evidence="1">DUF3861 domain-containing protein</fullName>
    </submittedName>
</protein>
<dbReference type="InterPro" id="IPR024476">
    <property type="entry name" value="DUF3861"/>
</dbReference>
<name>A0ABT6G223_9FLAO</name>
<gene>
    <name evidence="1" type="ORF">P7122_09450</name>
</gene>
<proteinExistence type="predicted"/>
<dbReference type="Gene3D" id="3.10.20.850">
    <property type="entry name" value="Protein of unknown function DUF3861"/>
    <property type="match status" value="1"/>
</dbReference>
<sequence length="96" mass="11532">MKRNNTYNLKVEEVTLKDETLKPSKSLEFQFENHDNVFDILDAIENKNLFNDSNQDKEFAIGLKLFSEVLIKNRKHEIFKEFSPHFKMFMQKLKAY</sequence>
<dbReference type="Proteomes" id="UP001529085">
    <property type="component" value="Unassembled WGS sequence"/>
</dbReference>
<evidence type="ECO:0000313" key="1">
    <source>
        <dbReference type="EMBL" id="MDG4716096.1"/>
    </source>
</evidence>
<dbReference type="RefSeq" id="WP_278005541.1">
    <property type="nucleotide sequence ID" value="NZ_JARSBN010000004.1"/>
</dbReference>
<comment type="caution">
    <text evidence="1">The sequence shown here is derived from an EMBL/GenBank/DDBJ whole genome shotgun (WGS) entry which is preliminary data.</text>
</comment>
<keyword evidence="2" id="KW-1185">Reference proteome</keyword>
<accession>A0ABT6G223</accession>
<dbReference type="EMBL" id="JARSBN010000004">
    <property type="protein sequence ID" value="MDG4716096.1"/>
    <property type="molecule type" value="Genomic_DNA"/>
</dbReference>